<evidence type="ECO:0000256" key="8">
    <source>
        <dbReference type="ARBA" id="ARBA00022837"/>
    </source>
</evidence>
<evidence type="ECO:0000313" key="17">
    <source>
        <dbReference type="EMBL" id="KAJ2685708.1"/>
    </source>
</evidence>
<comment type="catalytic activity">
    <reaction evidence="13">
        <text>a 1,2-diacyl-sn-glycerol + H2O = a 2-acylglycerol + a fatty acid + H(+)</text>
        <dbReference type="Rhea" id="RHEA:33275"/>
        <dbReference type="ChEBI" id="CHEBI:15377"/>
        <dbReference type="ChEBI" id="CHEBI:15378"/>
        <dbReference type="ChEBI" id="CHEBI:17389"/>
        <dbReference type="ChEBI" id="CHEBI:17815"/>
        <dbReference type="ChEBI" id="CHEBI:28868"/>
        <dbReference type="EC" id="3.1.1.116"/>
    </reaction>
    <physiologicalReaction direction="left-to-right" evidence="13">
        <dbReference type="Rhea" id="RHEA:33276"/>
    </physiologicalReaction>
</comment>
<dbReference type="Gene3D" id="2.60.40.150">
    <property type="entry name" value="C2 domain"/>
    <property type="match status" value="1"/>
</dbReference>
<dbReference type="Proteomes" id="UP001151516">
    <property type="component" value="Unassembled WGS sequence"/>
</dbReference>
<keyword evidence="10" id="KW-1133">Transmembrane helix</keyword>
<dbReference type="Gene3D" id="3.40.50.1820">
    <property type="entry name" value="alpha/beta hydrolase"/>
    <property type="match status" value="1"/>
</dbReference>
<dbReference type="PROSITE" id="PS50004">
    <property type="entry name" value="C2"/>
    <property type="match status" value="1"/>
</dbReference>
<evidence type="ECO:0000313" key="18">
    <source>
        <dbReference type="Proteomes" id="UP001151516"/>
    </source>
</evidence>
<dbReference type="EMBL" id="JANBTX010000138">
    <property type="protein sequence ID" value="KAJ2685708.1"/>
    <property type="molecule type" value="Genomic_DNA"/>
</dbReference>
<feature type="compositionally biased region" description="Polar residues" evidence="15">
    <location>
        <begin position="260"/>
        <end position="269"/>
    </location>
</feature>
<keyword evidence="7" id="KW-0378">Hydrolase</keyword>
<dbReference type="GO" id="GO:0046872">
    <property type="term" value="F:metal ion binding"/>
    <property type="evidence" value="ECO:0007669"/>
    <property type="project" value="UniProtKB-KW"/>
</dbReference>
<dbReference type="GO" id="GO:0019369">
    <property type="term" value="P:arachidonate metabolic process"/>
    <property type="evidence" value="ECO:0007669"/>
    <property type="project" value="TreeGrafter"/>
</dbReference>
<evidence type="ECO:0000259" key="16">
    <source>
        <dbReference type="PROSITE" id="PS50004"/>
    </source>
</evidence>
<evidence type="ECO:0000256" key="2">
    <source>
        <dbReference type="ARBA" id="ARBA00004651"/>
    </source>
</evidence>
<keyword evidence="6" id="KW-0479">Metal-binding</keyword>
<dbReference type="InterPro" id="IPR035892">
    <property type="entry name" value="C2_domain_sf"/>
</dbReference>
<evidence type="ECO:0000256" key="13">
    <source>
        <dbReference type="ARBA" id="ARBA00024531"/>
    </source>
</evidence>
<keyword evidence="18" id="KW-1185">Reference proteome</keyword>
<keyword evidence="11" id="KW-0443">Lipid metabolism</keyword>
<evidence type="ECO:0000256" key="6">
    <source>
        <dbReference type="ARBA" id="ARBA00022723"/>
    </source>
</evidence>
<feature type="region of interest" description="Disordered" evidence="15">
    <location>
        <begin position="250"/>
        <end position="269"/>
    </location>
</feature>
<dbReference type="GO" id="GO:0046340">
    <property type="term" value="P:diacylglycerol catabolic process"/>
    <property type="evidence" value="ECO:0007669"/>
    <property type="project" value="TreeGrafter"/>
</dbReference>
<dbReference type="SUPFAM" id="SSF53474">
    <property type="entry name" value="alpha/beta-Hydrolases"/>
    <property type="match status" value="1"/>
</dbReference>
<keyword evidence="8" id="KW-0106">Calcium</keyword>
<reference evidence="17" key="1">
    <citation type="submission" date="2022-07" db="EMBL/GenBank/DDBJ databases">
        <title>Phylogenomic reconstructions and comparative analyses of Kickxellomycotina fungi.</title>
        <authorList>
            <person name="Reynolds N.K."/>
            <person name="Stajich J.E."/>
            <person name="Barry K."/>
            <person name="Grigoriev I.V."/>
            <person name="Crous P."/>
            <person name="Smith M.E."/>
        </authorList>
    </citation>
    <scope>NUCLEOTIDE SEQUENCE</scope>
    <source>
        <strain evidence="17">CBS 109367</strain>
    </source>
</reference>
<dbReference type="Pfam" id="PF00168">
    <property type="entry name" value="C2"/>
    <property type="match status" value="1"/>
</dbReference>
<comment type="caution">
    <text evidence="17">The sequence shown here is derived from an EMBL/GenBank/DDBJ whole genome shotgun (WGS) entry which is preliminary data.</text>
</comment>
<accession>A0A9W8L3Z1</accession>
<organism evidence="17 18">
    <name type="scientific">Coemansia spiralis</name>
    <dbReference type="NCBI Taxonomy" id="417178"/>
    <lineage>
        <taxon>Eukaryota</taxon>
        <taxon>Fungi</taxon>
        <taxon>Fungi incertae sedis</taxon>
        <taxon>Zoopagomycota</taxon>
        <taxon>Kickxellomycotina</taxon>
        <taxon>Kickxellomycetes</taxon>
        <taxon>Kickxellales</taxon>
        <taxon>Kickxellaceae</taxon>
        <taxon>Coemansia</taxon>
    </lineage>
</organism>
<comment type="cofactor">
    <cofactor evidence="1">
        <name>Ca(2+)</name>
        <dbReference type="ChEBI" id="CHEBI:29108"/>
    </cofactor>
</comment>
<evidence type="ECO:0000256" key="4">
    <source>
        <dbReference type="ARBA" id="ARBA00022553"/>
    </source>
</evidence>
<dbReference type="PANTHER" id="PTHR45792:SF8">
    <property type="entry name" value="DIACYLGLYCEROL LIPASE-ALPHA"/>
    <property type="match status" value="1"/>
</dbReference>
<dbReference type="EC" id="3.1.1.116" evidence="14"/>
<evidence type="ECO:0000256" key="9">
    <source>
        <dbReference type="ARBA" id="ARBA00022963"/>
    </source>
</evidence>
<comment type="subcellular location">
    <subcellularLocation>
        <location evidence="2">Cell membrane</location>
        <topology evidence="2">Multi-pass membrane protein</topology>
    </subcellularLocation>
</comment>
<keyword evidence="3" id="KW-1003">Cell membrane</keyword>
<dbReference type="InterPro" id="IPR029058">
    <property type="entry name" value="AB_hydrolase_fold"/>
</dbReference>
<dbReference type="InterPro" id="IPR052214">
    <property type="entry name" value="DAG_Lipase-Related"/>
</dbReference>
<evidence type="ECO:0000256" key="11">
    <source>
        <dbReference type="ARBA" id="ARBA00023098"/>
    </source>
</evidence>
<dbReference type="CDD" id="cd00030">
    <property type="entry name" value="C2"/>
    <property type="match status" value="1"/>
</dbReference>
<feature type="region of interest" description="Disordered" evidence="15">
    <location>
        <begin position="699"/>
        <end position="729"/>
    </location>
</feature>
<evidence type="ECO:0000256" key="10">
    <source>
        <dbReference type="ARBA" id="ARBA00022989"/>
    </source>
</evidence>
<keyword evidence="5" id="KW-0812">Transmembrane</keyword>
<keyword evidence="12" id="KW-0472">Membrane</keyword>
<evidence type="ECO:0000256" key="5">
    <source>
        <dbReference type="ARBA" id="ARBA00022692"/>
    </source>
</evidence>
<dbReference type="CDD" id="cd00519">
    <property type="entry name" value="Lipase_3"/>
    <property type="match status" value="1"/>
</dbReference>
<keyword evidence="4" id="KW-0597">Phosphoprotein</keyword>
<dbReference type="OrthoDB" id="438440at2759"/>
<evidence type="ECO:0000256" key="14">
    <source>
        <dbReference type="ARBA" id="ARBA00026104"/>
    </source>
</evidence>
<dbReference type="GO" id="GO:0005886">
    <property type="term" value="C:plasma membrane"/>
    <property type="evidence" value="ECO:0007669"/>
    <property type="project" value="UniProtKB-SubCell"/>
</dbReference>
<dbReference type="InterPro" id="IPR000008">
    <property type="entry name" value="C2_dom"/>
</dbReference>
<gene>
    <name evidence="17" type="ORF">IWW39_004094</name>
</gene>
<feature type="domain" description="C2" evidence="16">
    <location>
        <begin position="10"/>
        <end position="121"/>
    </location>
</feature>
<keyword evidence="9" id="KW-0442">Lipid degradation</keyword>
<evidence type="ECO:0000256" key="15">
    <source>
        <dbReference type="SAM" id="MobiDB-lite"/>
    </source>
</evidence>
<sequence length="834" mass="92187">MPLIPNSDSVLDGLDLSQPLNLYKVPDGVMQVFIMSIQPSSPISRAYVVVRLGEQVYQTSVAKTGSWNEGFELIVSYHMQLFGTVHLDVYSSNTLLPDTLVGRAEIKISMLEGFPEIFTSYYEIWDRKLAASTVPEQRQRQVLSRNLGALQVRVNYRFQKKEDPEPSIAKVRGPHIAGTVPSQLANQLGKSGDKPGPAELPIEELVAEFANEYNQYMEMVRKYGHRAIVRNTMASDGTKSAVGFTKVDDDAIPSDMQRPGTATPSTSSKSAMGWFTEIFTGAPPPAANEETERPQGPLEGAAELNKSATERTLMQSLTSVFISPSTFMAIKSLDRLVGTFNQGVELSNTELLGGLLTLYKFYNEAEIPGITDPLRGQVVESVGELEQPGRYARFALASYGWRALYFFNRGITLMDGAKVDSDVTSVLQYLSMAPEDLLGYEFRSSQLFCPSYFVSHDRQYNAVVLVVRGTMSAEDTVVDLSCEYAKWNGGLVHSGMKASAQWLFAKVMPQMLAYAKSQGIGSIRIVGHSLGASTAAILTIMLQSSRERLIGIGVDCKDFDIKAYCYGPAPCVSEDIADRFRDCIETFVYMDDLVPRLCYGSVSDFKRMSISAADEADNFAQRLYAPFEDSVQQQQRWGDKFARLLSIRENILATQENLHLALPGNIHHIVAYQGAAGKDKRLARNLDLDVVMGKRELFGNKDPLSAQGEEDAEPWQPPPTPVTKVRPDSVDPEDLAEAINTSLDGNVEAGKWDGLPFTAGPQGGSASASAGDKFHPVWVHRVPDNYFGEILLRPTIITDHMPSAYELAFTHAIETQIREKRLRDRRKRGQSGIN</sequence>
<dbReference type="AlphaFoldDB" id="A0A9W8L3Z1"/>
<dbReference type="InterPro" id="IPR002921">
    <property type="entry name" value="Fungal_lipase-type"/>
</dbReference>
<protein>
    <recommendedName>
        <fullName evidence="14">sn-1-specific diacylglycerol lipase</fullName>
        <ecNumber evidence="14">3.1.1.116</ecNumber>
    </recommendedName>
</protein>
<proteinExistence type="predicted"/>
<evidence type="ECO:0000256" key="7">
    <source>
        <dbReference type="ARBA" id="ARBA00022801"/>
    </source>
</evidence>
<dbReference type="SUPFAM" id="SSF49562">
    <property type="entry name" value="C2 domain (Calcium/lipid-binding domain, CaLB)"/>
    <property type="match status" value="1"/>
</dbReference>
<name>A0A9W8L3Z1_9FUNG</name>
<evidence type="ECO:0000256" key="1">
    <source>
        <dbReference type="ARBA" id="ARBA00001913"/>
    </source>
</evidence>
<evidence type="ECO:0000256" key="12">
    <source>
        <dbReference type="ARBA" id="ARBA00023136"/>
    </source>
</evidence>
<dbReference type="GO" id="GO:0016298">
    <property type="term" value="F:lipase activity"/>
    <property type="evidence" value="ECO:0007669"/>
    <property type="project" value="TreeGrafter"/>
</dbReference>
<dbReference type="Pfam" id="PF01764">
    <property type="entry name" value="Lipase_3"/>
    <property type="match status" value="1"/>
</dbReference>
<evidence type="ECO:0000256" key="3">
    <source>
        <dbReference type="ARBA" id="ARBA00022475"/>
    </source>
</evidence>
<dbReference type="PANTHER" id="PTHR45792">
    <property type="entry name" value="DIACYLGLYCEROL LIPASE HOMOLOG-RELATED"/>
    <property type="match status" value="1"/>
</dbReference>